<organism evidence="3 4">
    <name type="scientific">Cylindrobasidium torrendii FP15055 ss-10</name>
    <dbReference type="NCBI Taxonomy" id="1314674"/>
    <lineage>
        <taxon>Eukaryota</taxon>
        <taxon>Fungi</taxon>
        <taxon>Dikarya</taxon>
        <taxon>Basidiomycota</taxon>
        <taxon>Agaricomycotina</taxon>
        <taxon>Agaricomycetes</taxon>
        <taxon>Agaricomycetidae</taxon>
        <taxon>Agaricales</taxon>
        <taxon>Marasmiineae</taxon>
        <taxon>Physalacriaceae</taxon>
        <taxon>Cylindrobasidium</taxon>
    </lineage>
</organism>
<evidence type="ECO:0000313" key="3">
    <source>
        <dbReference type="EMBL" id="KIY65038.1"/>
    </source>
</evidence>
<dbReference type="GO" id="GO:0004540">
    <property type="term" value="F:RNA nuclease activity"/>
    <property type="evidence" value="ECO:0007669"/>
    <property type="project" value="InterPro"/>
</dbReference>
<accession>A0A0D7B370</accession>
<dbReference type="STRING" id="1314674.A0A0D7B370"/>
<dbReference type="InterPro" id="IPR024768">
    <property type="entry name" value="Marf1"/>
</dbReference>
<feature type="domain" description="NYN" evidence="2">
    <location>
        <begin position="7"/>
        <end position="148"/>
    </location>
</feature>
<dbReference type="CDD" id="cd10910">
    <property type="entry name" value="PIN_limkain_b1_N_like"/>
    <property type="match status" value="1"/>
</dbReference>
<dbReference type="GO" id="GO:0005777">
    <property type="term" value="C:peroxisome"/>
    <property type="evidence" value="ECO:0007669"/>
    <property type="project" value="InterPro"/>
</dbReference>
<dbReference type="InterPro" id="IPR021139">
    <property type="entry name" value="NYN"/>
</dbReference>
<feature type="compositionally biased region" description="Low complexity" evidence="1">
    <location>
        <begin position="242"/>
        <end position="252"/>
    </location>
</feature>
<gene>
    <name evidence="3" type="ORF">CYLTODRAFT_76659</name>
</gene>
<evidence type="ECO:0000259" key="2">
    <source>
        <dbReference type="Pfam" id="PF01936"/>
    </source>
</evidence>
<feature type="compositionally biased region" description="Polar residues" evidence="1">
    <location>
        <begin position="321"/>
        <end position="344"/>
    </location>
</feature>
<keyword evidence="4" id="KW-1185">Reference proteome</keyword>
<feature type="region of interest" description="Disordered" evidence="1">
    <location>
        <begin position="291"/>
        <end position="427"/>
    </location>
</feature>
<feature type="compositionally biased region" description="Basic and acidic residues" evidence="1">
    <location>
        <begin position="397"/>
        <end position="412"/>
    </location>
</feature>
<evidence type="ECO:0000313" key="4">
    <source>
        <dbReference type="Proteomes" id="UP000054007"/>
    </source>
</evidence>
<sequence length="427" mass="46084">MAPEHCVGIFWDIENCSLPTASSVAAVVQNIRREGQTYGAIRLFQAYGDVNRMNPAKRVKIHASGVTMSDTPHGGGKNVADMTIINDVWNWVFDYEPEEATVVIISGDRDYSPTISKLRHRAFRVVVICPVHGNAHPSLVANASEAIDWDIIIRNTSEPDRQLRRSTSYVAFPPLGAFKTTPFLFNRTPATVHATPTPPPLPPSPPPEISAPSPKSPSASLSTIMSCQPAPSLTSPDHPEGLPLKPSSPLSAAIPIPQRKLSAPLPTKPLFTATTRQTEPCSPTLLETALSTPHMQHSPSPSSSPISSPVSDPNAAPPPTSTDASSEVETSMPSDINMNNSPGQDTLRVPQESITSITTFKLPSTTYARTTSLSLSKKRKPAEPDPDDYDYMGPYSRLEKTAAKREADDNKSRAASGKKMGGVVWKR</sequence>
<name>A0A0D7B370_9AGAR</name>
<dbReference type="Proteomes" id="UP000054007">
    <property type="component" value="Unassembled WGS sequence"/>
</dbReference>
<feature type="region of interest" description="Disordered" evidence="1">
    <location>
        <begin position="189"/>
        <end position="252"/>
    </location>
</feature>
<evidence type="ECO:0000256" key="1">
    <source>
        <dbReference type="SAM" id="MobiDB-lite"/>
    </source>
</evidence>
<feature type="compositionally biased region" description="Polar residues" evidence="1">
    <location>
        <begin position="352"/>
        <end position="375"/>
    </location>
</feature>
<dbReference type="GO" id="GO:0010468">
    <property type="term" value="P:regulation of gene expression"/>
    <property type="evidence" value="ECO:0007669"/>
    <property type="project" value="InterPro"/>
</dbReference>
<proteinExistence type="predicted"/>
<dbReference type="Pfam" id="PF01936">
    <property type="entry name" value="NYN"/>
    <property type="match status" value="1"/>
</dbReference>
<dbReference type="EMBL" id="KN880607">
    <property type="protein sequence ID" value="KIY65038.1"/>
    <property type="molecule type" value="Genomic_DNA"/>
</dbReference>
<dbReference type="PANTHER" id="PTHR14379:SF3">
    <property type="entry name" value="MEIOSIS REGULATOR AND MRNA STABILITY FACTOR 1"/>
    <property type="match status" value="1"/>
</dbReference>
<dbReference type="GO" id="GO:1905762">
    <property type="term" value="F:CCR4-NOT complex binding"/>
    <property type="evidence" value="ECO:0007669"/>
    <property type="project" value="TreeGrafter"/>
</dbReference>
<dbReference type="PANTHER" id="PTHR14379">
    <property type="entry name" value="LIMKAIN B LKAP"/>
    <property type="match status" value="1"/>
</dbReference>
<dbReference type="OrthoDB" id="549353at2759"/>
<dbReference type="Gene3D" id="3.40.50.1010">
    <property type="entry name" value="5'-nuclease"/>
    <property type="match status" value="1"/>
</dbReference>
<dbReference type="AlphaFoldDB" id="A0A0D7B370"/>
<reference evidence="3 4" key="1">
    <citation type="journal article" date="2015" name="Fungal Genet. Biol.">
        <title>Evolution of novel wood decay mechanisms in Agaricales revealed by the genome sequences of Fistulina hepatica and Cylindrobasidium torrendii.</title>
        <authorList>
            <person name="Floudas D."/>
            <person name="Held B.W."/>
            <person name="Riley R."/>
            <person name="Nagy L.G."/>
            <person name="Koehler G."/>
            <person name="Ransdell A.S."/>
            <person name="Younus H."/>
            <person name="Chow J."/>
            <person name="Chiniquy J."/>
            <person name="Lipzen A."/>
            <person name="Tritt A."/>
            <person name="Sun H."/>
            <person name="Haridas S."/>
            <person name="LaButti K."/>
            <person name="Ohm R.A."/>
            <person name="Kues U."/>
            <person name="Blanchette R.A."/>
            <person name="Grigoriev I.V."/>
            <person name="Minto R.E."/>
            <person name="Hibbett D.S."/>
        </authorList>
    </citation>
    <scope>NUCLEOTIDE SEQUENCE [LARGE SCALE GENOMIC DNA]</scope>
    <source>
        <strain evidence="3 4">FP15055 ss-10</strain>
    </source>
</reference>
<feature type="compositionally biased region" description="Low complexity" evidence="1">
    <location>
        <begin position="210"/>
        <end position="223"/>
    </location>
</feature>
<protein>
    <recommendedName>
        <fullName evidence="2">NYN domain-containing protein</fullName>
    </recommendedName>
</protein>
<feature type="compositionally biased region" description="Polar residues" evidence="1">
    <location>
        <begin position="224"/>
        <end position="235"/>
    </location>
</feature>
<feature type="compositionally biased region" description="Pro residues" evidence="1">
    <location>
        <begin position="196"/>
        <end position="209"/>
    </location>
</feature>
<feature type="compositionally biased region" description="Low complexity" evidence="1">
    <location>
        <begin position="298"/>
        <end position="313"/>
    </location>
</feature>